<proteinExistence type="inferred from homology"/>
<accession>A0A848R3B3</accession>
<dbReference type="GO" id="GO:0006397">
    <property type="term" value="P:mRNA processing"/>
    <property type="evidence" value="ECO:0007669"/>
    <property type="project" value="InterPro"/>
</dbReference>
<name>A0A848R3B3_PHOVU</name>
<dbReference type="Proteomes" id="UP000583639">
    <property type="component" value="Unassembled WGS sequence"/>
</dbReference>
<dbReference type="EMBL" id="JAKKWZ010000117">
    <property type="protein sequence ID" value="MCG0342771.1"/>
    <property type="molecule type" value="Genomic_DNA"/>
</dbReference>
<dbReference type="Pfam" id="PF00078">
    <property type="entry name" value="RVT_1"/>
    <property type="match status" value="2"/>
</dbReference>
<comment type="similarity">
    <text evidence="1">Belongs to the bacterial reverse transcriptase family.</text>
</comment>
<gene>
    <name evidence="5" type="ORF">HKQ55_14900</name>
    <name evidence="4" type="ORF">L4X52_22835</name>
</gene>
<dbReference type="RefSeq" id="WP_005656863.1">
    <property type="nucleotide sequence ID" value="NZ_JABDSI010000128.1"/>
</dbReference>
<organism evidence="5 6">
    <name type="scientific">Phocaeicola vulgatus</name>
    <name type="common">Bacteroides vulgatus</name>
    <dbReference type="NCBI Taxonomy" id="821"/>
    <lineage>
        <taxon>Bacteria</taxon>
        <taxon>Pseudomonadati</taxon>
        <taxon>Bacteroidota</taxon>
        <taxon>Bacteroidia</taxon>
        <taxon>Bacteroidales</taxon>
        <taxon>Bacteroidaceae</taxon>
        <taxon>Phocaeicola</taxon>
    </lineage>
</organism>
<reference evidence="5 6" key="1">
    <citation type="submission" date="2020-04" db="EMBL/GenBank/DDBJ databases">
        <title>A novel gut-associated lysogenic phage, Bacteroides phage BV01, alters the host transcriptome and bile acid metabolism in Bacteroides vulgatus.</title>
        <authorList>
            <person name="Campbell D.E."/>
            <person name="Ly L."/>
            <person name="Ridlon J.M."/>
            <person name="Hsiao A."/>
            <person name="Degnan P.H."/>
        </authorList>
    </citation>
    <scope>NUCLEOTIDE SEQUENCE [LARGE SCALE GENOMIC DNA]</scope>
    <source>
        <strain evidence="5 6">VPI-BV8526</strain>
    </source>
</reference>
<protein>
    <submittedName>
        <fullName evidence="5">Maturase</fullName>
    </submittedName>
</protein>
<dbReference type="Pfam" id="PF21368">
    <property type="entry name" value="AI2M-like_HNH"/>
    <property type="match status" value="1"/>
</dbReference>
<dbReference type="InterPro" id="IPR049030">
    <property type="entry name" value="AI2M-like_HNH"/>
</dbReference>
<dbReference type="GeneID" id="31798148"/>
<dbReference type="PROSITE" id="PS50878">
    <property type="entry name" value="RT_POL"/>
    <property type="match status" value="1"/>
</dbReference>
<evidence type="ECO:0000256" key="1">
    <source>
        <dbReference type="ARBA" id="ARBA00034120"/>
    </source>
</evidence>
<evidence type="ECO:0000259" key="3">
    <source>
        <dbReference type="PROSITE" id="PS50878"/>
    </source>
</evidence>
<dbReference type="AlphaFoldDB" id="A0A848R3B3"/>
<sequence length="605" mass="72074">MRDPQQVLNALCEHSKDSDYRYERLYRILFNEEMFFIAYQRTYANQGNMTPGSDGRTIDRMSIDRIRKIVASLRDESYQPYPARRVYIPKKNGKKRPLGIPSFEDKLVQEVVHMILEAIYEGHFEDTSHGFRPNRSCHTALRDIRVTFKGTRWFIEGDIKGFFDNIDHNIMIDILRERISDERFLRLIRKFLNAGYMEKWTYNNTYSGTPQGGIISPILANIYLDKFDKYIKEYAENFNKGKGRRLTCEYQRNRNQRNALRWKLEDETDENRKAELKSKIARLRKQMLDIPATRDMDDTFKRLKYVRYADDFLIGMIGSKEECKIVKADITTFMREKLKLEMSQEKTLITNAQEPAKFLGYEIMARRSMDHTRTRSGLQRRPWLGTIVLNVSYETVLKRLQSYDAVRITQVNRKETLKPSSRKYMVNRQDADILAQYNLELRGFYNYYSIADNISYWGWKFNYFMKYSMLKTLGRKHKRTVGQILEKYRDGTDVVIPYKDNKGNEKQRVWYNGGFRCKRFTDIYEDNHYDNIPNTMYLPAPTLVERLKERRCELCGKMGDLVMHHVRNINQLKAGTRWNTMMIKRHRKTLAVCHDCDALIHKSYD</sequence>
<dbReference type="InterPro" id="IPR024937">
    <property type="entry name" value="Domain_X"/>
</dbReference>
<feature type="domain" description="Reverse transcriptase" evidence="3">
    <location>
        <begin position="69"/>
        <end position="363"/>
    </location>
</feature>
<dbReference type="PANTHER" id="PTHR34047">
    <property type="entry name" value="NUCLEAR INTRON MATURASE 1, MITOCHONDRIAL-RELATED"/>
    <property type="match status" value="1"/>
</dbReference>
<dbReference type="InterPro" id="IPR000477">
    <property type="entry name" value="RT_dom"/>
</dbReference>
<dbReference type="EMBL" id="JABDSI010000128">
    <property type="protein sequence ID" value="NMW41382.1"/>
    <property type="molecule type" value="Genomic_DNA"/>
</dbReference>
<reference evidence="4" key="2">
    <citation type="submission" date="2022-01" db="EMBL/GenBank/DDBJ databases">
        <authorList>
            <person name="Mingchao X."/>
        </authorList>
    </citation>
    <scope>NUCLEOTIDE SEQUENCE</scope>
    <source>
        <strain evidence="4">Bv4372</strain>
    </source>
</reference>
<evidence type="ECO:0000313" key="4">
    <source>
        <dbReference type="EMBL" id="MCG0342771.1"/>
    </source>
</evidence>
<dbReference type="Proteomes" id="UP001201179">
    <property type="component" value="Unassembled WGS sequence"/>
</dbReference>
<comment type="caution">
    <text evidence="5">The sequence shown here is derived from an EMBL/GenBank/DDBJ whole genome shotgun (WGS) entry which is preliminary data.</text>
</comment>
<keyword evidence="2" id="KW-0175">Coiled coil</keyword>
<dbReference type="InterPro" id="IPR051083">
    <property type="entry name" value="GrpII_Intron_Splice-Mob/Def"/>
</dbReference>
<feature type="coiled-coil region" evidence="2">
    <location>
        <begin position="257"/>
        <end position="286"/>
    </location>
</feature>
<dbReference type="CDD" id="cd01651">
    <property type="entry name" value="RT_G2_intron"/>
    <property type="match status" value="1"/>
</dbReference>
<evidence type="ECO:0000313" key="5">
    <source>
        <dbReference type="EMBL" id="NMW41382.1"/>
    </source>
</evidence>
<dbReference type="Pfam" id="PF01348">
    <property type="entry name" value="Intron_maturas2"/>
    <property type="match status" value="1"/>
</dbReference>
<evidence type="ECO:0000313" key="6">
    <source>
        <dbReference type="Proteomes" id="UP000583639"/>
    </source>
</evidence>
<dbReference type="SUPFAM" id="SSF56672">
    <property type="entry name" value="DNA/RNA polymerases"/>
    <property type="match status" value="1"/>
</dbReference>
<evidence type="ECO:0000256" key="2">
    <source>
        <dbReference type="SAM" id="Coils"/>
    </source>
</evidence>
<dbReference type="PANTHER" id="PTHR34047:SF8">
    <property type="entry name" value="PROTEIN YKFC"/>
    <property type="match status" value="1"/>
</dbReference>
<dbReference type="InterPro" id="IPR043502">
    <property type="entry name" value="DNA/RNA_pol_sf"/>
</dbReference>